<evidence type="ECO:0000256" key="2">
    <source>
        <dbReference type="ARBA" id="ARBA00011775"/>
    </source>
</evidence>
<evidence type="ECO:0000256" key="6">
    <source>
        <dbReference type="ARBA" id="ARBA00022927"/>
    </source>
</evidence>
<evidence type="ECO:0000256" key="1">
    <source>
        <dbReference type="ARBA" id="ARBA00010516"/>
    </source>
</evidence>
<dbReference type="SUPFAM" id="SSF64356">
    <property type="entry name" value="SNARE-like"/>
    <property type="match status" value="1"/>
</dbReference>
<dbReference type="InterPro" id="IPR028565">
    <property type="entry name" value="MHD"/>
</dbReference>
<comment type="subunit">
    <text evidence="2 10">Oligomeric complex that consists of at least the alpha, beta, beta', gamma, delta, epsilon and zeta subunits.</text>
</comment>
<evidence type="ECO:0000256" key="3">
    <source>
        <dbReference type="ARBA" id="ARBA00022448"/>
    </source>
</evidence>
<evidence type="ECO:0000313" key="14">
    <source>
        <dbReference type="EMBL" id="KAK9809010.1"/>
    </source>
</evidence>
<evidence type="ECO:0000256" key="7">
    <source>
        <dbReference type="ARBA" id="ARBA00023034"/>
    </source>
</evidence>
<gene>
    <name evidence="14" type="ORF">WJX72_007862</name>
</gene>
<dbReference type="InterPro" id="IPR011012">
    <property type="entry name" value="Longin-like_dom_sf"/>
</dbReference>
<keyword evidence="9 10" id="KW-0968">Cytoplasmic vesicle</keyword>
<comment type="caution">
    <text evidence="14">The sequence shown here is derived from an EMBL/GenBank/DDBJ whole genome shotgun (WGS) entry which is preliminary data.</text>
</comment>
<dbReference type="Proteomes" id="UP001489004">
    <property type="component" value="Unassembled WGS sequence"/>
</dbReference>
<protein>
    <recommendedName>
        <fullName evidence="10">Coatomer subunit delta</fullName>
    </recommendedName>
</protein>
<evidence type="ECO:0000256" key="11">
    <source>
        <dbReference type="RuleBase" id="RU366052"/>
    </source>
</evidence>
<comment type="similarity">
    <text evidence="1 10">Belongs to the adaptor complexes medium subunit family. Delta-COP subfamily.</text>
</comment>
<dbReference type="FunFam" id="2.60.40.1170:FF:000007">
    <property type="entry name" value="Coatomer subunit delta"/>
    <property type="match status" value="1"/>
</dbReference>
<evidence type="ECO:0000259" key="13">
    <source>
        <dbReference type="PROSITE" id="PS51072"/>
    </source>
</evidence>
<dbReference type="EMBL" id="JALJOR010000011">
    <property type="protein sequence ID" value="KAK9809010.1"/>
    <property type="molecule type" value="Genomic_DNA"/>
</dbReference>
<accession>A0AAW1PGP8</accession>
<dbReference type="GO" id="GO:0006888">
    <property type="term" value="P:endoplasmic reticulum to Golgi vesicle-mediated transport"/>
    <property type="evidence" value="ECO:0007669"/>
    <property type="project" value="TreeGrafter"/>
</dbReference>
<dbReference type="GO" id="GO:0015031">
    <property type="term" value="P:protein transport"/>
    <property type="evidence" value="ECO:0007669"/>
    <property type="project" value="UniProtKB-KW"/>
</dbReference>
<keyword evidence="6 10" id="KW-0653">Protein transport</keyword>
<evidence type="ECO:0000256" key="4">
    <source>
        <dbReference type="ARBA" id="ARBA00022490"/>
    </source>
</evidence>
<dbReference type="PROSITE" id="PS51072">
    <property type="entry name" value="MHD"/>
    <property type="match status" value="1"/>
</dbReference>
<evidence type="ECO:0000256" key="8">
    <source>
        <dbReference type="ARBA" id="ARBA00023136"/>
    </source>
</evidence>
<comment type="function">
    <text evidence="10">The coatomer is a cytosolic protein complex that binds to dilysine motifs and reversibly associates with Golgi non-clathrin-coated vesicles, which further mediate biosynthetic protein transport from the ER, via the Golgi up to the trans Golgi network. Coatomer complex is required for budding from Golgi membranes, and is essential for the retrograde Golgi-to-ER transport of dilysine-tagged proteins.</text>
</comment>
<evidence type="ECO:0000256" key="10">
    <source>
        <dbReference type="RuleBase" id="RU364018"/>
    </source>
</evidence>
<evidence type="ECO:0000256" key="12">
    <source>
        <dbReference type="SAM" id="MobiDB-lite"/>
    </source>
</evidence>
<dbReference type="Gene3D" id="2.60.40.1170">
    <property type="entry name" value="Mu homology domain, subdomain B"/>
    <property type="match status" value="2"/>
</dbReference>
<dbReference type="GO" id="GO:0051645">
    <property type="term" value="P:Golgi localization"/>
    <property type="evidence" value="ECO:0007669"/>
    <property type="project" value="TreeGrafter"/>
</dbReference>
<dbReference type="AlphaFoldDB" id="A0AAW1PGP8"/>
<keyword evidence="4 10" id="KW-0963">Cytoplasm</keyword>
<dbReference type="GO" id="GO:0030126">
    <property type="term" value="C:COPI vesicle coat"/>
    <property type="evidence" value="ECO:0007669"/>
    <property type="project" value="UniProtKB-UniRule"/>
</dbReference>
<evidence type="ECO:0000313" key="15">
    <source>
        <dbReference type="Proteomes" id="UP001489004"/>
    </source>
</evidence>
<keyword evidence="15" id="KW-1185">Reference proteome</keyword>
<dbReference type="PANTHER" id="PTHR10121">
    <property type="entry name" value="COATOMER SUBUNIT DELTA"/>
    <property type="match status" value="1"/>
</dbReference>
<evidence type="ECO:0000256" key="5">
    <source>
        <dbReference type="ARBA" id="ARBA00022892"/>
    </source>
</evidence>
<dbReference type="SUPFAM" id="SSF49447">
    <property type="entry name" value="Second domain of Mu2 adaptin subunit (ap50) of ap2 adaptor"/>
    <property type="match status" value="1"/>
</dbReference>
<dbReference type="FunFam" id="3.30.450.60:FF:000003">
    <property type="entry name" value="Coatomer subunit delta"/>
    <property type="match status" value="1"/>
</dbReference>
<dbReference type="Pfam" id="PF00928">
    <property type="entry name" value="Adap_comp_sub"/>
    <property type="match status" value="1"/>
</dbReference>
<keyword evidence="8 10" id="KW-0472">Membrane</keyword>
<keyword evidence="3 10" id="KW-0813">Transport</keyword>
<dbReference type="InterPro" id="IPR027059">
    <property type="entry name" value="Coatomer_dsu"/>
</dbReference>
<keyword evidence="7 10" id="KW-0333">Golgi apparatus</keyword>
<sequence>MVVLAASVVTKSGKALVSRQFVDMSRIRIEGLLAAFPKLIGTGKQHTYVETENVRYVYQPMEGLYLLLVTNKSSNILEDVETLRLLSKVVPEVVPSMDEDGIGHGAFDLIFAFDEVISLGYRDSVTAQQVKQNTEMESHEEKLHKMIIQSKINDTKDVMKRKAMEIDKNKLERAKDTRSSAYMPTTSSLSGMGGRGGFGSAASDVDSNTPTFSRPEPGFGSTFNKPAERPSKGMQLGKAKKANDFLESLRAEGEVVEVDNGHAAAASSARGPAAVVAPSEPISIVVEEKLQVALNKDGGMENMEVQGTMSLQVLLEQEAWIKVAITSGENPGYQFKTHPNIDKALYSSQNVLGLKDPERPFPSGAPLGILKWRFQTRDESMVPLSINCWPSASGGDSYVNIEYECTTDSDLQNVVVAIPLPPMSSGPKVNQCDGDYHYDPRKSLLLWSIDLIDDTNRSGAMEFVTPVTASDTFFPVEVSFTSAKTLCDVSVASVTSNQTGAPVKYAYKTLLATDGYQVV</sequence>
<organism evidence="14 15">
    <name type="scientific">[Myrmecia] bisecta</name>
    <dbReference type="NCBI Taxonomy" id="41462"/>
    <lineage>
        <taxon>Eukaryota</taxon>
        <taxon>Viridiplantae</taxon>
        <taxon>Chlorophyta</taxon>
        <taxon>core chlorophytes</taxon>
        <taxon>Trebouxiophyceae</taxon>
        <taxon>Trebouxiales</taxon>
        <taxon>Trebouxiaceae</taxon>
        <taxon>Myrmecia</taxon>
    </lineage>
</organism>
<dbReference type="CDD" id="cd09254">
    <property type="entry name" value="AP_delta-COPI_MHD"/>
    <property type="match status" value="1"/>
</dbReference>
<name>A0AAW1PGP8_9CHLO</name>
<keyword evidence="5 10" id="KW-0931">ER-Golgi transport</keyword>
<dbReference type="InterPro" id="IPR036168">
    <property type="entry name" value="AP2_Mu_C_sf"/>
</dbReference>
<dbReference type="GO" id="GO:0006890">
    <property type="term" value="P:retrograde vesicle-mediated transport, Golgi to endoplasmic reticulum"/>
    <property type="evidence" value="ECO:0007669"/>
    <property type="project" value="UniProtKB-UniRule"/>
</dbReference>
<reference evidence="14 15" key="1">
    <citation type="journal article" date="2024" name="Nat. Commun.">
        <title>Phylogenomics reveals the evolutionary origins of lichenization in chlorophyte algae.</title>
        <authorList>
            <person name="Puginier C."/>
            <person name="Libourel C."/>
            <person name="Otte J."/>
            <person name="Skaloud P."/>
            <person name="Haon M."/>
            <person name="Grisel S."/>
            <person name="Petersen M."/>
            <person name="Berrin J.G."/>
            <person name="Delaux P.M."/>
            <person name="Dal Grande F."/>
            <person name="Keller J."/>
        </authorList>
    </citation>
    <scope>NUCLEOTIDE SEQUENCE [LARGE SCALE GENOMIC DNA]</scope>
    <source>
        <strain evidence="14 15">SAG 2043</strain>
    </source>
</reference>
<dbReference type="PANTHER" id="PTHR10121:SF0">
    <property type="entry name" value="COATOMER SUBUNIT DELTA"/>
    <property type="match status" value="1"/>
</dbReference>
<dbReference type="CDD" id="cd14830">
    <property type="entry name" value="Delta_COP_N"/>
    <property type="match status" value="1"/>
</dbReference>
<comment type="subcellular location">
    <subcellularLocation>
        <location evidence="10 11">Cytoplasm</location>
    </subcellularLocation>
    <subcellularLocation>
        <location evidence="10 11">Cytoplasmic vesicle</location>
        <location evidence="10 11">COPI-coated vesicle membrane</location>
        <topology evidence="10 11">Peripheral membrane protein</topology>
        <orientation evidence="10 11">Cytoplasmic side</orientation>
    </subcellularLocation>
    <subcellularLocation>
        <location evidence="10 11">Golgi apparatus membrane</location>
        <topology evidence="10 11">Peripheral membrane protein</topology>
        <orientation evidence="10 11">Cytoplasmic side</orientation>
    </subcellularLocation>
</comment>
<dbReference type="Gene3D" id="3.30.450.60">
    <property type="match status" value="1"/>
</dbReference>
<feature type="region of interest" description="Disordered" evidence="12">
    <location>
        <begin position="171"/>
        <end position="238"/>
    </location>
</feature>
<feature type="domain" description="MHD" evidence="13">
    <location>
        <begin position="279"/>
        <end position="519"/>
    </location>
</feature>
<proteinExistence type="inferred from homology"/>
<evidence type="ECO:0000256" key="9">
    <source>
        <dbReference type="ARBA" id="ARBA00023329"/>
    </source>
</evidence>
<dbReference type="GO" id="GO:0000139">
    <property type="term" value="C:Golgi membrane"/>
    <property type="evidence" value="ECO:0007669"/>
    <property type="project" value="UniProtKB-SubCell"/>
</dbReference>